<dbReference type="PANTHER" id="PTHR11647:SF1">
    <property type="entry name" value="COLLAPSIN RESPONSE MEDIATOR PROTEIN"/>
    <property type="match status" value="1"/>
</dbReference>
<dbReference type="InterPro" id="IPR032466">
    <property type="entry name" value="Metal_Hydrolase"/>
</dbReference>
<evidence type="ECO:0000259" key="1">
    <source>
        <dbReference type="Pfam" id="PF07969"/>
    </source>
</evidence>
<dbReference type="SUPFAM" id="SSF51556">
    <property type="entry name" value="Metallo-dependent hydrolases"/>
    <property type="match status" value="1"/>
</dbReference>
<reference evidence="2 3" key="1">
    <citation type="submission" date="2022-10" db="EMBL/GenBank/DDBJ databases">
        <authorList>
            <person name="Xie J."/>
            <person name="Shen N."/>
        </authorList>
    </citation>
    <scope>NUCLEOTIDE SEQUENCE [LARGE SCALE GENOMIC DNA]</scope>
    <source>
        <strain evidence="2 3">YIM65594</strain>
    </source>
</reference>
<dbReference type="Gene3D" id="3.20.20.140">
    <property type="entry name" value="Metal-dependent hydrolases"/>
    <property type="match status" value="1"/>
</dbReference>
<gene>
    <name evidence="2" type="ORF">OKJ99_31165</name>
</gene>
<sequence length="491" mass="51168">MQTLLRGGRVIDPAGGFDGTADVLVAEGKVAAVGTALTPPPGAKLIDATGLVVGPGFVDLHSHVHSVAGHRLQALDGVTTALDLEAGLMPVERAYAEAAAAGRPLHFGFSASWGGARAQVLAGITPDARIASSLAVLGNPRWQRSSSPRELAAWLSLLEGELAAGALGIGVLMGYAPTTEPAEFRAVARLAAKAGAPTFTHVRELVEMDPATPVDGSTEIATAAAETGAAMHHCHVNSTSGRHVDRVLHTLEESRQAGSRVTVEAYPYGAGSTAVGAAFIDPERLRLKGLGPSSVIMVETGERIADAARLEQLRAQDPGAPCLLEFLDEDDPRDLALLRQALAFPDAVVASDAMPVFWPDGSHDSTRWPLPPGGTTHPRTAGTFAKTLRLMVRETGAWTWLDAFRRCSFLPARILDDVAPAARAKGHLAVGADADLVVLDPAAVTDTATYADPTRPSRGVRHLYVSGVPVVSDGALQTEALPGRPLRGAVV</sequence>
<comment type="caution">
    <text evidence="2">The sequence shown here is derived from an EMBL/GenBank/DDBJ whole genome shotgun (WGS) entry which is preliminary data.</text>
</comment>
<dbReference type="SUPFAM" id="SSF51338">
    <property type="entry name" value="Composite domain of metallo-dependent hydrolases"/>
    <property type="match status" value="1"/>
</dbReference>
<dbReference type="NCBIfam" id="NF006560">
    <property type="entry name" value="PRK09061.1"/>
    <property type="match status" value="1"/>
</dbReference>
<dbReference type="InterPro" id="IPR013108">
    <property type="entry name" value="Amidohydro_3"/>
</dbReference>
<evidence type="ECO:0000313" key="2">
    <source>
        <dbReference type="EMBL" id="MEB8341965.1"/>
    </source>
</evidence>
<dbReference type="InterPro" id="IPR011059">
    <property type="entry name" value="Metal-dep_hydrolase_composite"/>
</dbReference>
<protein>
    <submittedName>
        <fullName evidence="2">Amidohydrolase family protein</fullName>
    </submittedName>
</protein>
<organism evidence="2 3">
    <name type="scientific">Streptomyces endophyticus</name>
    <dbReference type="NCBI Taxonomy" id="714166"/>
    <lineage>
        <taxon>Bacteria</taxon>
        <taxon>Bacillati</taxon>
        <taxon>Actinomycetota</taxon>
        <taxon>Actinomycetes</taxon>
        <taxon>Kitasatosporales</taxon>
        <taxon>Streptomycetaceae</taxon>
        <taxon>Streptomyces</taxon>
    </lineage>
</organism>
<accession>A0ABU6FD52</accession>
<evidence type="ECO:0000313" key="3">
    <source>
        <dbReference type="Proteomes" id="UP001354931"/>
    </source>
</evidence>
<dbReference type="Proteomes" id="UP001354931">
    <property type="component" value="Unassembled WGS sequence"/>
</dbReference>
<name>A0ABU6FD52_9ACTN</name>
<proteinExistence type="predicted"/>
<dbReference type="RefSeq" id="WP_326021287.1">
    <property type="nucleotide sequence ID" value="NZ_JAOZYC010000153.1"/>
</dbReference>
<dbReference type="InterPro" id="IPR050378">
    <property type="entry name" value="Metallo-dep_Hydrolases_sf"/>
</dbReference>
<dbReference type="PANTHER" id="PTHR11647">
    <property type="entry name" value="HYDRANTOINASE/DIHYDROPYRIMIDINASE FAMILY MEMBER"/>
    <property type="match status" value="1"/>
</dbReference>
<keyword evidence="3" id="KW-1185">Reference proteome</keyword>
<dbReference type="Gene3D" id="2.30.40.10">
    <property type="entry name" value="Urease, subunit C, domain 1"/>
    <property type="match status" value="1"/>
</dbReference>
<feature type="domain" description="Amidohydrolase 3" evidence="1">
    <location>
        <begin position="45"/>
        <end position="471"/>
    </location>
</feature>
<dbReference type="EMBL" id="JAOZYC010000153">
    <property type="protein sequence ID" value="MEB8341965.1"/>
    <property type="molecule type" value="Genomic_DNA"/>
</dbReference>
<dbReference type="Pfam" id="PF07969">
    <property type="entry name" value="Amidohydro_3"/>
    <property type="match status" value="1"/>
</dbReference>